<dbReference type="GO" id="GO:0003824">
    <property type="term" value="F:catalytic activity"/>
    <property type="evidence" value="ECO:0007669"/>
    <property type="project" value="UniProtKB-ARBA"/>
</dbReference>
<evidence type="ECO:0000259" key="1">
    <source>
        <dbReference type="Pfam" id="PF03633"/>
    </source>
</evidence>
<dbReference type="STRING" id="692275.M3CCV5"/>
<dbReference type="AlphaFoldDB" id="M3CCV5"/>
<evidence type="ECO:0000259" key="2">
    <source>
        <dbReference type="Pfam" id="PF22422"/>
    </source>
</evidence>
<dbReference type="InterPro" id="IPR005194">
    <property type="entry name" value="Glyco_hydro_65_C"/>
</dbReference>
<reference evidence="3 4" key="1">
    <citation type="journal article" date="2012" name="PLoS Pathog.">
        <title>Diverse lifestyles and strategies of plant pathogenesis encoded in the genomes of eighteen Dothideomycetes fungi.</title>
        <authorList>
            <person name="Ohm R.A."/>
            <person name="Feau N."/>
            <person name="Henrissat B."/>
            <person name="Schoch C.L."/>
            <person name="Horwitz B.A."/>
            <person name="Barry K.W."/>
            <person name="Condon B.J."/>
            <person name="Copeland A.C."/>
            <person name="Dhillon B."/>
            <person name="Glaser F."/>
            <person name="Hesse C.N."/>
            <person name="Kosti I."/>
            <person name="LaButti K."/>
            <person name="Lindquist E.A."/>
            <person name="Lucas S."/>
            <person name="Salamov A.A."/>
            <person name="Bradshaw R.E."/>
            <person name="Ciuffetti L."/>
            <person name="Hamelin R.C."/>
            <person name="Kema G.H.J."/>
            <person name="Lawrence C."/>
            <person name="Scott J.A."/>
            <person name="Spatafora J.W."/>
            <person name="Turgeon B.G."/>
            <person name="de Wit P.J.G.M."/>
            <person name="Zhong S."/>
            <person name="Goodwin S.B."/>
            <person name="Grigoriev I.V."/>
        </authorList>
    </citation>
    <scope>NUCLEOTIDE SEQUENCE [LARGE SCALE GENOMIC DNA]</scope>
    <source>
        <strain evidence="3 4">SO2202</strain>
    </source>
</reference>
<accession>M3CCV5</accession>
<dbReference type="Pfam" id="PF03633">
    <property type="entry name" value="Glyco_hydro_65C"/>
    <property type="match status" value="1"/>
</dbReference>
<evidence type="ECO:0000313" key="4">
    <source>
        <dbReference type="Proteomes" id="UP000016931"/>
    </source>
</evidence>
<evidence type="ECO:0000313" key="3">
    <source>
        <dbReference type="EMBL" id="EMF10247.1"/>
    </source>
</evidence>
<dbReference type="GeneID" id="27899859"/>
<keyword evidence="4" id="KW-1185">Reference proteome</keyword>
<dbReference type="InterPro" id="IPR012341">
    <property type="entry name" value="6hp_glycosidase-like_sf"/>
</dbReference>
<dbReference type="InterPro" id="IPR054491">
    <property type="entry name" value="MGH1-like_GH"/>
</dbReference>
<dbReference type="Gene3D" id="1.50.10.10">
    <property type="match status" value="1"/>
</dbReference>
<feature type="domain" description="Mannosylglycerate hydrolase MGH1-like glycoside hydrolase" evidence="2">
    <location>
        <begin position="418"/>
        <end position="745"/>
    </location>
</feature>
<dbReference type="SUPFAM" id="SSF48208">
    <property type="entry name" value="Six-hairpin glycosidases"/>
    <property type="match status" value="1"/>
</dbReference>
<dbReference type="eggNOG" id="ENOG502S38F">
    <property type="taxonomic scope" value="Eukaryota"/>
</dbReference>
<protein>
    <recommendedName>
        <fullName evidence="5">Six-hairpin glycosidase</fullName>
    </recommendedName>
</protein>
<evidence type="ECO:0008006" key="5">
    <source>
        <dbReference type="Google" id="ProtNLM"/>
    </source>
</evidence>
<dbReference type="OrthoDB" id="5382128at2759"/>
<dbReference type="Gene3D" id="2.60.120.260">
    <property type="entry name" value="Galactose-binding domain-like"/>
    <property type="match status" value="1"/>
</dbReference>
<dbReference type="EMBL" id="KB456268">
    <property type="protein sequence ID" value="EMF10247.1"/>
    <property type="molecule type" value="Genomic_DNA"/>
</dbReference>
<name>M3CCV5_SPHMS</name>
<dbReference type="InterPro" id="IPR008928">
    <property type="entry name" value="6-hairpin_glycosidase_sf"/>
</dbReference>
<dbReference type="HOGENOM" id="CLU_301131_0_0_1"/>
<gene>
    <name evidence="3" type="ORF">SEPMUDRAFT_135576</name>
</gene>
<dbReference type="RefSeq" id="XP_016758368.1">
    <property type="nucleotide sequence ID" value="XM_016902722.1"/>
</dbReference>
<dbReference type="Pfam" id="PF22422">
    <property type="entry name" value="MGH1-like_GH"/>
    <property type="match status" value="1"/>
</dbReference>
<dbReference type="GO" id="GO:0005975">
    <property type="term" value="P:carbohydrate metabolic process"/>
    <property type="evidence" value="ECO:0007669"/>
    <property type="project" value="InterPro"/>
</dbReference>
<feature type="domain" description="Glycoside hydrolase family 65 C-terminal" evidence="1">
    <location>
        <begin position="762"/>
        <end position="816"/>
    </location>
</feature>
<organism evidence="3 4">
    <name type="scientific">Sphaerulina musiva (strain SO2202)</name>
    <name type="common">Poplar stem canker fungus</name>
    <name type="synonym">Septoria musiva</name>
    <dbReference type="NCBI Taxonomy" id="692275"/>
    <lineage>
        <taxon>Eukaryota</taxon>
        <taxon>Fungi</taxon>
        <taxon>Dikarya</taxon>
        <taxon>Ascomycota</taxon>
        <taxon>Pezizomycotina</taxon>
        <taxon>Dothideomycetes</taxon>
        <taxon>Dothideomycetidae</taxon>
        <taxon>Mycosphaerellales</taxon>
        <taxon>Mycosphaerellaceae</taxon>
        <taxon>Sphaerulina</taxon>
    </lineage>
</organism>
<proteinExistence type="predicted"/>
<dbReference type="Proteomes" id="UP000016931">
    <property type="component" value="Unassembled WGS sequence"/>
</dbReference>
<sequence>MTPEQRAAFEGTRGGDLVLITTPEGSTTPAYGNARLLLVESVRTVGMRTRRTVYVRGSGSIGSQDWITYQRSPALFWRNFQMGQPVTAIDLLLSDEDQVLSRPTFDDLYHPFFGGDCPFVYCHDGLVNVSSATRIVLRDTAEAARRHGSNMKTICPFCMGTALYRDHEREVERTTVVASSPSTFRHDEEDAIRTEHLGRIHARRSELGYSPLAQDTPLNNLTRETADIILFSVALSDLEHIAALESTSTPEANPEPPDERFTQPMWIPILDTFTPHPEEAPPSIRDIMNNFATNSPPSSNRPAIPHLPLPPPPPVIITAPVQHPGSVTPNFRARECFAAGTALAALDTAALGEQYFGNDAAWYRDKIPFFEISDSDIQDVYYYRWKIFRAHQRDLGERGYVSTEFLDDVGWQLEPWATLNDATGFHLGEGRWLRDRRYSDDYIRHMYNGGNDRHFTDWMADSVWQRYLVDGDKAAITTHLNAMTNLFTQWNDALDTSKGLYWREPLADATEYTISSIDASGGQDGFRGGEAFRPTINSYMWANAIAIANVAELAGQSSVASDYRAKAANIKSRFQADIWNSTLEHFIDRHQTSNEYVQYYQPIRGRELAGYVPWMFGMPDNNDKYNQAWKHLRDSNKFQGSNGLRTVEPSYEYYMRQYRYEGSRRECQWNGPVWPYQTTQVLYGMANLLNSYNQSLITKIDYLEELQTYTRLHTWNNKLNLEEDYEPDTAGPIVGLARSPHYFHSGYNDLIISGLVGLRPRADNTLEIHPLIPSNSISYFRLQNLLYHGHNISIQWDSSGNKYNQGPGLLIEINEQVLATSPTLSRITAQLPSSQANVPAIQRSKTTKSIQLQLGQFPQGSASSNTDPSNLHDAIDGRIWFWSELPNGWSSSSTPSASTQHYTITFSAATSLTGCELAFYDDGSEFAVPADYEILRWENSSWMKIEGEGASGERPVANGITNVGWRELRTERLRVQWRQEAGKRTRLVEFKAF</sequence>